<feature type="compositionally biased region" description="Basic and acidic residues" evidence="1">
    <location>
        <begin position="29"/>
        <end position="41"/>
    </location>
</feature>
<accession>A0A0D2LBA8</accession>
<dbReference type="Proteomes" id="UP000054270">
    <property type="component" value="Unassembled WGS sequence"/>
</dbReference>
<evidence type="ECO:0000313" key="2">
    <source>
        <dbReference type="EMBL" id="KJA24527.1"/>
    </source>
</evidence>
<feature type="compositionally biased region" description="Polar residues" evidence="1">
    <location>
        <begin position="1"/>
        <end position="19"/>
    </location>
</feature>
<dbReference type="AlphaFoldDB" id="A0A0D2LBA8"/>
<proteinExistence type="predicted"/>
<protein>
    <recommendedName>
        <fullName evidence="4">Zn(2)-C6 fungal-type domain-containing protein</fullName>
    </recommendedName>
</protein>
<dbReference type="OMA" id="INRANIM"/>
<organism evidence="2 3">
    <name type="scientific">Hypholoma sublateritium (strain FD-334 SS-4)</name>
    <dbReference type="NCBI Taxonomy" id="945553"/>
    <lineage>
        <taxon>Eukaryota</taxon>
        <taxon>Fungi</taxon>
        <taxon>Dikarya</taxon>
        <taxon>Basidiomycota</taxon>
        <taxon>Agaricomycotina</taxon>
        <taxon>Agaricomycetes</taxon>
        <taxon>Agaricomycetidae</taxon>
        <taxon>Agaricales</taxon>
        <taxon>Agaricineae</taxon>
        <taxon>Strophariaceae</taxon>
        <taxon>Hypholoma</taxon>
    </lineage>
</organism>
<dbReference type="OrthoDB" id="3051265at2759"/>
<reference evidence="3" key="1">
    <citation type="submission" date="2014-04" db="EMBL/GenBank/DDBJ databases">
        <title>Evolutionary Origins and Diversification of the Mycorrhizal Mutualists.</title>
        <authorList>
            <consortium name="DOE Joint Genome Institute"/>
            <consortium name="Mycorrhizal Genomics Consortium"/>
            <person name="Kohler A."/>
            <person name="Kuo A."/>
            <person name="Nagy L.G."/>
            <person name="Floudas D."/>
            <person name="Copeland A."/>
            <person name="Barry K.W."/>
            <person name="Cichocki N."/>
            <person name="Veneault-Fourrey C."/>
            <person name="LaButti K."/>
            <person name="Lindquist E.A."/>
            <person name="Lipzen A."/>
            <person name="Lundell T."/>
            <person name="Morin E."/>
            <person name="Murat C."/>
            <person name="Riley R."/>
            <person name="Ohm R."/>
            <person name="Sun H."/>
            <person name="Tunlid A."/>
            <person name="Henrissat B."/>
            <person name="Grigoriev I.V."/>
            <person name="Hibbett D.S."/>
            <person name="Martin F."/>
        </authorList>
    </citation>
    <scope>NUCLEOTIDE SEQUENCE [LARGE SCALE GENOMIC DNA]</scope>
    <source>
        <strain evidence="3">FD-334 SS-4</strain>
    </source>
</reference>
<evidence type="ECO:0008006" key="4">
    <source>
        <dbReference type="Google" id="ProtNLM"/>
    </source>
</evidence>
<feature type="region of interest" description="Disordered" evidence="1">
    <location>
        <begin position="106"/>
        <end position="191"/>
    </location>
</feature>
<sequence>MSRSRSTSLEIVPPSNSRSRGLADVVDTMFKDNGRHGPDDSKDLEDVDAEADEIDDDGPPHKGTSASVAAMPNAPIPCERCVRTGKPCKGMSGSRCEYCKRLKQKCSNSTGPARGKHSATKKLGDSAGPLKSISVKGEGNHKRKSSPGVNGETDGHSIDGEGSIDYEDGHEPPPRLNKKRRISKGSSGPTRIQLIKAIGDMESSIKRVQASVSKEVDKMNGIIRALNAKIKEMDEE</sequence>
<feature type="compositionally biased region" description="Acidic residues" evidence="1">
    <location>
        <begin position="42"/>
        <end position="57"/>
    </location>
</feature>
<keyword evidence="3" id="KW-1185">Reference proteome</keyword>
<dbReference type="EMBL" id="KN817536">
    <property type="protein sequence ID" value="KJA24527.1"/>
    <property type="molecule type" value="Genomic_DNA"/>
</dbReference>
<evidence type="ECO:0000256" key="1">
    <source>
        <dbReference type="SAM" id="MobiDB-lite"/>
    </source>
</evidence>
<name>A0A0D2LBA8_HYPSF</name>
<gene>
    <name evidence="2" type="ORF">HYPSUDRAFT_38571</name>
</gene>
<evidence type="ECO:0000313" key="3">
    <source>
        <dbReference type="Proteomes" id="UP000054270"/>
    </source>
</evidence>
<feature type="region of interest" description="Disordered" evidence="1">
    <location>
        <begin position="1"/>
        <end position="73"/>
    </location>
</feature>